<dbReference type="InterPro" id="IPR036188">
    <property type="entry name" value="FAD/NAD-bd_sf"/>
</dbReference>
<keyword evidence="2" id="KW-1185">Reference proteome</keyword>
<organism evidence="1 2">
    <name type="scientific">Parasediminibacterium paludis</name>
    <dbReference type="NCBI Taxonomy" id="908966"/>
    <lineage>
        <taxon>Bacteria</taxon>
        <taxon>Pseudomonadati</taxon>
        <taxon>Bacteroidota</taxon>
        <taxon>Chitinophagia</taxon>
        <taxon>Chitinophagales</taxon>
        <taxon>Chitinophagaceae</taxon>
        <taxon>Parasediminibacterium</taxon>
    </lineage>
</organism>
<sequence length="381" mass="44086">MKKHYQYIIVGAGCAGLQLAKSLLQLSSNVVQSILLIDASATHEEKSWCFWYNKDHPYRHLVKKEWDAVQFITDNYATTQKIAPKSYQFINSLDFYNDCIAYFATDSRIEILHNTVLEIQPHQQPIVVTNTDTFTCDTVFFTNPKLGFKAYPKTTIWQQFLGWTIETEVPTFDDTVATMMDFSIDNTKFISFVYILPFSTTKALVECTIFSDCLAEPTYYEAILGDYIAKKFTINYRITSKEHGKIPMQLPPSENALPNNIIPIGTAAGCIKASTGYSFVRAMMHTKEIINAITNQQVVGNRQFKKRFLFYDALFLNIIQQAPNRMKYIFYKLFKYNTLRTVLQFLDEQTTLWQDALIFLHLPKMPFLNALFRTHKQPNND</sequence>
<gene>
    <name evidence="1" type="ORF">ACFOW1_02255</name>
</gene>
<dbReference type="Pfam" id="PF05834">
    <property type="entry name" value="Lycopene_cycl"/>
    <property type="match status" value="1"/>
</dbReference>
<evidence type="ECO:0000313" key="1">
    <source>
        <dbReference type="EMBL" id="MFC4230694.1"/>
    </source>
</evidence>
<comment type="caution">
    <text evidence="1">The sequence shown here is derived from an EMBL/GenBank/DDBJ whole genome shotgun (WGS) entry which is preliminary data.</text>
</comment>
<accession>A0ABV8PRE5</accession>
<protein>
    <submittedName>
        <fullName evidence="1">Lycopene cyclase family protein</fullName>
    </submittedName>
</protein>
<dbReference type="SUPFAM" id="SSF51905">
    <property type="entry name" value="FAD/NAD(P)-binding domain"/>
    <property type="match status" value="1"/>
</dbReference>
<dbReference type="Gene3D" id="3.50.50.60">
    <property type="entry name" value="FAD/NAD(P)-binding domain"/>
    <property type="match status" value="1"/>
</dbReference>
<reference evidence="2" key="1">
    <citation type="journal article" date="2019" name="Int. J. Syst. Evol. Microbiol.">
        <title>The Global Catalogue of Microorganisms (GCM) 10K type strain sequencing project: providing services to taxonomists for standard genome sequencing and annotation.</title>
        <authorList>
            <consortium name="The Broad Institute Genomics Platform"/>
            <consortium name="The Broad Institute Genome Sequencing Center for Infectious Disease"/>
            <person name="Wu L."/>
            <person name="Ma J."/>
        </authorList>
    </citation>
    <scope>NUCLEOTIDE SEQUENCE [LARGE SCALE GENOMIC DNA]</scope>
    <source>
        <strain evidence="2">CECT 8010</strain>
    </source>
</reference>
<dbReference type="EMBL" id="JBHSDC010000002">
    <property type="protein sequence ID" value="MFC4230694.1"/>
    <property type="molecule type" value="Genomic_DNA"/>
</dbReference>
<dbReference type="Proteomes" id="UP001595906">
    <property type="component" value="Unassembled WGS sequence"/>
</dbReference>
<dbReference type="RefSeq" id="WP_379012039.1">
    <property type="nucleotide sequence ID" value="NZ_JBHSDC010000002.1"/>
</dbReference>
<evidence type="ECO:0000313" key="2">
    <source>
        <dbReference type="Proteomes" id="UP001595906"/>
    </source>
</evidence>
<proteinExistence type="predicted"/>
<name>A0ABV8PRE5_9BACT</name>